<keyword evidence="3 6" id="KW-0067">ATP-binding</keyword>
<dbReference type="InterPro" id="IPR027417">
    <property type="entry name" value="P-loop_NTPase"/>
</dbReference>
<evidence type="ECO:0000256" key="2">
    <source>
        <dbReference type="ARBA" id="ARBA00022741"/>
    </source>
</evidence>
<dbReference type="GO" id="GO:0016887">
    <property type="term" value="F:ATP hydrolysis activity"/>
    <property type="evidence" value="ECO:0007669"/>
    <property type="project" value="InterPro"/>
</dbReference>
<gene>
    <name evidence="6" type="ORF">SAMN02745174_01285</name>
</gene>
<dbReference type="OrthoDB" id="9799337at2"/>
<dbReference type="PROSITE" id="PS50893">
    <property type="entry name" value="ABC_TRANSPORTER_2"/>
    <property type="match status" value="1"/>
</dbReference>
<dbReference type="AlphaFoldDB" id="A0A1T4MQI2"/>
<dbReference type="SMART" id="SM00382">
    <property type="entry name" value="AAA"/>
    <property type="match status" value="1"/>
</dbReference>
<name>A0A1T4MQI2_9FUSO</name>
<dbReference type="InterPro" id="IPR003439">
    <property type="entry name" value="ABC_transporter-like_ATP-bd"/>
</dbReference>
<reference evidence="6 7" key="1">
    <citation type="submission" date="2017-02" db="EMBL/GenBank/DDBJ databases">
        <authorList>
            <person name="Peterson S.W."/>
        </authorList>
    </citation>
    <scope>NUCLEOTIDE SEQUENCE [LARGE SCALE GENOMIC DNA]</scope>
    <source>
        <strain evidence="6 7">ATCC 700028</strain>
    </source>
</reference>
<protein>
    <submittedName>
        <fullName evidence="6">Iron complex transport system ATP-binding protein</fullName>
    </submittedName>
</protein>
<dbReference type="PANTHER" id="PTHR42794">
    <property type="entry name" value="HEMIN IMPORT ATP-BINDING PROTEIN HMUV"/>
    <property type="match status" value="1"/>
</dbReference>
<keyword evidence="2" id="KW-0547">Nucleotide-binding</keyword>
<feature type="domain" description="ABC transporter" evidence="5">
    <location>
        <begin position="3"/>
        <end position="230"/>
    </location>
</feature>
<evidence type="ECO:0000259" key="5">
    <source>
        <dbReference type="PROSITE" id="PS50893"/>
    </source>
</evidence>
<accession>A0A1T4MQI2</accession>
<dbReference type="SUPFAM" id="SSF52540">
    <property type="entry name" value="P-loop containing nucleoside triphosphate hydrolases"/>
    <property type="match status" value="1"/>
</dbReference>
<keyword evidence="7" id="KW-1185">Reference proteome</keyword>
<keyword evidence="4" id="KW-1278">Translocase</keyword>
<keyword evidence="1" id="KW-0813">Transport</keyword>
<evidence type="ECO:0000313" key="7">
    <source>
        <dbReference type="Proteomes" id="UP000191153"/>
    </source>
</evidence>
<evidence type="ECO:0000256" key="3">
    <source>
        <dbReference type="ARBA" id="ARBA00022840"/>
    </source>
</evidence>
<dbReference type="GO" id="GO:0005524">
    <property type="term" value="F:ATP binding"/>
    <property type="evidence" value="ECO:0007669"/>
    <property type="project" value="UniProtKB-KW"/>
</dbReference>
<dbReference type="Pfam" id="PF00005">
    <property type="entry name" value="ABC_tran"/>
    <property type="match status" value="1"/>
</dbReference>
<sequence length="231" mass="26372">MKVNVKSLTKGDFSLENINFQLKGGEILVVIGGTGAGKTTLMKALIGKLKFYGEFFYKNIDLSKLSNLQRVQHIAYMCQDLSENNSTIYEECVNVRTPFMTWTETNEDIYAIEHILDILDLNKIKNRSLSTLSKGERKKTNIAKALCQESPIYILDDLLCDLDIKTSNEILDFIKKKIRKENSRMIAVVNNIDFAKKLGDNFLLLKDGEQIGYGEKNILTKEKLEEVYNIK</sequence>
<evidence type="ECO:0000313" key="6">
    <source>
        <dbReference type="EMBL" id="SJZ69380.1"/>
    </source>
</evidence>
<dbReference type="PANTHER" id="PTHR42794:SF1">
    <property type="entry name" value="HEMIN IMPORT ATP-BINDING PROTEIN HMUV"/>
    <property type="match status" value="1"/>
</dbReference>
<organism evidence="6 7">
    <name type="scientific">Cetobacterium ceti</name>
    <dbReference type="NCBI Taxonomy" id="180163"/>
    <lineage>
        <taxon>Bacteria</taxon>
        <taxon>Fusobacteriati</taxon>
        <taxon>Fusobacteriota</taxon>
        <taxon>Fusobacteriia</taxon>
        <taxon>Fusobacteriales</taxon>
        <taxon>Fusobacteriaceae</taxon>
        <taxon>Cetobacterium</taxon>
    </lineage>
</organism>
<proteinExistence type="predicted"/>
<dbReference type="EMBL" id="FUWX01000009">
    <property type="protein sequence ID" value="SJZ69380.1"/>
    <property type="molecule type" value="Genomic_DNA"/>
</dbReference>
<evidence type="ECO:0000256" key="4">
    <source>
        <dbReference type="ARBA" id="ARBA00022967"/>
    </source>
</evidence>
<dbReference type="InterPro" id="IPR003593">
    <property type="entry name" value="AAA+_ATPase"/>
</dbReference>
<dbReference type="Proteomes" id="UP000191153">
    <property type="component" value="Unassembled WGS sequence"/>
</dbReference>
<evidence type="ECO:0000256" key="1">
    <source>
        <dbReference type="ARBA" id="ARBA00022448"/>
    </source>
</evidence>
<dbReference type="STRING" id="180163.SAMN02745174_01285"/>
<dbReference type="RefSeq" id="WP_078693783.1">
    <property type="nucleotide sequence ID" value="NZ_FUWX01000009.1"/>
</dbReference>
<dbReference type="Gene3D" id="3.40.50.300">
    <property type="entry name" value="P-loop containing nucleotide triphosphate hydrolases"/>
    <property type="match status" value="1"/>
</dbReference>